<evidence type="ECO:0000256" key="2">
    <source>
        <dbReference type="ARBA" id="ARBA00005104"/>
    </source>
</evidence>
<evidence type="ECO:0000259" key="13">
    <source>
        <dbReference type="Pfam" id="PF01872"/>
    </source>
</evidence>
<evidence type="ECO:0000256" key="12">
    <source>
        <dbReference type="ARBA" id="ARBA00049020"/>
    </source>
</evidence>
<dbReference type="OMA" id="HYLRYHH"/>
<protein>
    <recommendedName>
        <fullName evidence="5">2,5-diamino-6-ribosylamino-4(3H)-pyrimidinone 5'-phosphate reductase</fullName>
        <ecNumber evidence="4">1.1.1.302</ecNumber>
    </recommendedName>
    <alternativeName>
        <fullName evidence="10">2,5-diamino-6-(5-phospho-D-ribosylamino)pyrimidin-4(3H)-one reductase</fullName>
    </alternativeName>
    <alternativeName>
        <fullName evidence="9">2,5-diamino-6-ribitylamino-4(3H)-pyrimidinone 5'-phosphate synthase</fullName>
    </alternativeName>
</protein>
<organism evidence="14 16">
    <name type="scientific">Schizosaccharomyces japonicus (strain yFS275 / FY16936)</name>
    <name type="common">Fission yeast</name>
    <dbReference type="NCBI Taxonomy" id="402676"/>
    <lineage>
        <taxon>Eukaryota</taxon>
        <taxon>Fungi</taxon>
        <taxon>Dikarya</taxon>
        <taxon>Ascomycota</taxon>
        <taxon>Taphrinomycotina</taxon>
        <taxon>Schizosaccharomycetes</taxon>
        <taxon>Schizosaccharomycetales</taxon>
        <taxon>Schizosaccharomycetaceae</taxon>
        <taxon>Schizosaccharomyces</taxon>
    </lineage>
</organism>
<comment type="similarity">
    <text evidence="3">Belongs to the HTP reductase family.</text>
</comment>
<dbReference type="Gene3D" id="3.40.430.10">
    <property type="entry name" value="Dihydrofolate Reductase, subunit A"/>
    <property type="match status" value="1"/>
</dbReference>
<dbReference type="Pfam" id="PF01872">
    <property type="entry name" value="RibD_C"/>
    <property type="match status" value="1"/>
</dbReference>
<feature type="domain" description="Bacterial bifunctional deaminase-reductase C-terminal" evidence="13">
    <location>
        <begin position="10"/>
        <end position="239"/>
    </location>
</feature>
<dbReference type="OrthoDB" id="5432at2759"/>
<dbReference type="InterPro" id="IPR002734">
    <property type="entry name" value="RibDG_C"/>
</dbReference>
<dbReference type="AlphaFoldDB" id="B6JVS5"/>
<dbReference type="PANTHER" id="PTHR38011">
    <property type="entry name" value="DIHYDROFOLATE REDUCTASE FAMILY PROTEIN (AFU_ORTHOLOGUE AFUA_8G06820)"/>
    <property type="match status" value="1"/>
</dbReference>
<dbReference type="EMBL" id="KE651166">
    <property type="protein sequence ID" value="EEB05476.1"/>
    <property type="molecule type" value="Genomic_DNA"/>
</dbReference>
<dbReference type="RefSeq" id="XP_002171769.1">
    <property type="nucleotide sequence ID" value="XM_002171733.2"/>
</dbReference>
<proteinExistence type="inferred from homology"/>
<comment type="pathway">
    <text evidence="2">Cofactor biosynthesis; riboflavin biosynthesis.</text>
</comment>
<comment type="catalytic activity">
    <reaction evidence="11">
        <text>2,5-diamino-6-(1-D-ribitylamino)pyrimidin-4(3H)-one 5'-phosphate + NAD(+) = 2,5-diamino-6-(1-D-ribosylamino)pyrimidin-4(3H)-one 5'-phosphate + NADH + H(+)</text>
        <dbReference type="Rhea" id="RHEA:27274"/>
        <dbReference type="ChEBI" id="CHEBI:15378"/>
        <dbReference type="ChEBI" id="CHEBI:57540"/>
        <dbReference type="ChEBI" id="CHEBI:57945"/>
        <dbReference type="ChEBI" id="CHEBI:58890"/>
        <dbReference type="ChEBI" id="CHEBI:59545"/>
        <dbReference type="EC" id="1.1.1.302"/>
    </reaction>
</comment>
<dbReference type="HOGENOM" id="CLU_036590_6_0_1"/>
<dbReference type="EC" id="1.1.1.302" evidence="4"/>
<sequence length="244" mass="26858">MYLPAPNTDYVFLTWAQSLNGRIGYTYSQGKPNPGQLVLSGHESFVMTHKLRAHADGIMVGSTTVRVDNPSLTARLPDPAHDTLPLDQQPRPILVDSSLSLDYESLKVIKLARLGVGKAPYVIVSPKTESAAKSDPIIEQKVNVITRVGGKLIVRATDNTVRFHEYVALDQLRELGIRRLMVEGGARLLSHALKSECVDAAIVTISPQFVDPLSTIGIDAPSLNWPCKSWEMFGDDVVFEGRRR</sequence>
<evidence type="ECO:0000313" key="14">
    <source>
        <dbReference type="EMBL" id="EEB05476.1"/>
    </source>
</evidence>
<comment type="function">
    <text evidence="1">Catalyzes an early step in riboflavin biosynthesis, the NADPH-dependent reduction of the ribose side chain of 2,5-diamino-6-ribosylamino-4(3H)-pyrimidinone 5'-phosphate, yielding 2,5-diamino-6-ribitylamino-4(3H)-pyrimidinone 5'-phosphate.</text>
</comment>
<dbReference type="SUPFAM" id="SSF53597">
    <property type="entry name" value="Dihydrofolate reductase-like"/>
    <property type="match status" value="1"/>
</dbReference>
<dbReference type="GO" id="GO:0008703">
    <property type="term" value="F:5-amino-6-(5-phosphoribosylamino)uracil reductase activity"/>
    <property type="evidence" value="ECO:0007669"/>
    <property type="project" value="InterPro"/>
</dbReference>
<dbReference type="STRING" id="402676.B6JVS5"/>
<dbReference type="InterPro" id="IPR024072">
    <property type="entry name" value="DHFR-like_dom_sf"/>
</dbReference>
<reference evidence="14 16" key="1">
    <citation type="journal article" date="2011" name="Science">
        <title>Comparative functional genomics of the fission yeasts.</title>
        <authorList>
            <person name="Rhind N."/>
            <person name="Chen Z."/>
            <person name="Yassour M."/>
            <person name="Thompson D.A."/>
            <person name="Haas B.J."/>
            <person name="Habib N."/>
            <person name="Wapinski I."/>
            <person name="Roy S."/>
            <person name="Lin M.F."/>
            <person name="Heiman D.I."/>
            <person name="Young S.K."/>
            <person name="Furuya K."/>
            <person name="Guo Y."/>
            <person name="Pidoux A."/>
            <person name="Chen H.M."/>
            <person name="Robbertse B."/>
            <person name="Goldberg J.M."/>
            <person name="Aoki K."/>
            <person name="Bayne E.H."/>
            <person name="Berlin A.M."/>
            <person name="Desjardins C.A."/>
            <person name="Dobbs E."/>
            <person name="Dukaj L."/>
            <person name="Fan L."/>
            <person name="FitzGerald M.G."/>
            <person name="French C."/>
            <person name="Gujja S."/>
            <person name="Hansen K."/>
            <person name="Keifenheim D."/>
            <person name="Levin J.Z."/>
            <person name="Mosher R.A."/>
            <person name="Mueller C.A."/>
            <person name="Pfiffner J."/>
            <person name="Priest M."/>
            <person name="Russ C."/>
            <person name="Smialowska A."/>
            <person name="Swoboda P."/>
            <person name="Sykes S.M."/>
            <person name="Vaughn M."/>
            <person name="Vengrova S."/>
            <person name="Yoder R."/>
            <person name="Zeng Q."/>
            <person name="Allshire R."/>
            <person name="Baulcombe D."/>
            <person name="Birren B.W."/>
            <person name="Brown W."/>
            <person name="Ekwall K."/>
            <person name="Kellis M."/>
            <person name="Leatherwood J."/>
            <person name="Levin H."/>
            <person name="Margalit H."/>
            <person name="Martienssen R."/>
            <person name="Nieduszynski C.A."/>
            <person name="Spatafora J.W."/>
            <person name="Friedman N."/>
            <person name="Dalgaard J.Z."/>
            <person name="Baumann P."/>
            <person name="Niki H."/>
            <person name="Regev A."/>
            <person name="Nusbaum C."/>
        </authorList>
    </citation>
    <scope>NUCLEOTIDE SEQUENCE [LARGE SCALE GENOMIC DNA]</scope>
    <source>
        <strain evidence="16">yFS275 / FY16936</strain>
    </source>
</reference>
<evidence type="ECO:0000256" key="8">
    <source>
        <dbReference type="ARBA" id="ARBA00023002"/>
    </source>
</evidence>
<evidence type="ECO:0000256" key="10">
    <source>
        <dbReference type="ARBA" id="ARBA00031630"/>
    </source>
</evidence>
<evidence type="ECO:0000256" key="4">
    <source>
        <dbReference type="ARBA" id="ARBA00012851"/>
    </source>
</evidence>
<evidence type="ECO:0000256" key="5">
    <source>
        <dbReference type="ARBA" id="ARBA00015035"/>
    </source>
</evidence>
<dbReference type="eggNOG" id="ENOG502RZWZ">
    <property type="taxonomic scope" value="Eukaryota"/>
</dbReference>
<evidence type="ECO:0000256" key="1">
    <source>
        <dbReference type="ARBA" id="ARBA00003555"/>
    </source>
</evidence>
<evidence type="ECO:0000256" key="11">
    <source>
        <dbReference type="ARBA" id="ARBA00047550"/>
    </source>
</evidence>
<dbReference type="PANTHER" id="PTHR38011:SF7">
    <property type="entry name" value="2,5-DIAMINO-6-RIBOSYLAMINO-4(3H)-PYRIMIDINONE 5'-PHOSPHATE REDUCTASE"/>
    <property type="match status" value="1"/>
</dbReference>
<evidence type="ECO:0000256" key="7">
    <source>
        <dbReference type="ARBA" id="ARBA00022857"/>
    </source>
</evidence>
<dbReference type="InterPro" id="IPR050765">
    <property type="entry name" value="Riboflavin_Biosynth_HTPR"/>
</dbReference>
<evidence type="ECO:0000256" key="9">
    <source>
        <dbReference type="ARBA" id="ARBA00030073"/>
    </source>
</evidence>
<dbReference type="GeneID" id="7047988"/>
<name>B6JVS5_SCHJY</name>
<dbReference type="Proteomes" id="UP000001744">
    <property type="component" value="Unassembled WGS sequence"/>
</dbReference>
<evidence type="ECO:0000256" key="6">
    <source>
        <dbReference type="ARBA" id="ARBA00022619"/>
    </source>
</evidence>
<evidence type="ECO:0000256" key="3">
    <source>
        <dbReference type="ARBA" id="ARBA00009723"/>
    </source>
</evidence>
<accession>B6JVS5</accession>
<keyword evidence="16" id="KW-1185">Reference proteome</keyword>
<dbReference type="VEuPathDB" id="FungiDB:SJAG_00491"/>
<dbReference type="GO" id="GO:0009231">
    <property type="term" value="P:riboflavin biosynthetic process"/>
    <property type="evidence" value="ECO:0007669"/>
    <property type="project" value="UniProtKB-KW"/>
</dbReference>
<gene>
    <name evidence="15" type="primary">rib7</name>
    <name evidence="14" type="ORF">SJAG_00491</name>
</gene>
<evidence type="ECO:0000313" key="15">
    <source>
        <dbReference type="JaponicusDB" id="SJAG_00491"/>
    </source>
</evidence>
<keyword evidence="8" id="KW-0560">Oxidoreductase</keyword>
<comment type="catalytic activity">
    <reaction evidence="12">
        <text>2,5-diamino-6-(1-D-ribitylamino)pyrimidin-4(3H)-one 5'-phosphate + NADP(+) = 2,5-diamino-6-(1-D-ribosylamino)pyrimidin-4(3H)-one 5'-phosphate + NADPH + H(+)</text>
        <dbReference type="Rhea" id="RHEA:27278"/>
        <dbReference type="ChEBI" id="CHEBI:15378"/>
        <dbReference type="ChEBI" id="CHEBI:57783"/>
        <dbReference type="ChEBI" id="CHEBI:58349"/>
        <dbReference type="ChEBI" id="CHEBI:58890"/>
        <dbReference type="ChEBI" id="CHEBI:59545"/>
        <dbReference type="EC" id="1.1.1.302"/>
    </reaction>
</comment>
<keyword evidence="6" id="KW-0686">Riboflavin biosynthesis</keyword>
<keyword evidence="7" id="KW-0521">NADP</keyword>
<evidence type="ECO:0000313" key="16">
    <source>
        <dbReference type="Proteomes" id="UP000001744"/>
    </source>
</evidence>
<dbReference type="JaponicusDB" id="SJAG_00491">
    <property type="gene designation" value="rib7"/>
</dbReference>